<dbReference type="EMBL" id="JAVDTF010000001">
    <property type="protein sequence ID" value="MDR6782384.1"/>
    <property type="molecule type" value="Genomic_DNA"/>
</dbReference>
<keyword evidence="2" id="KW-1185">Reference proteome</keyword>
<dbReference type="Proteomes" id="UP001246858">
    <property type="component" value="Unassembled WGS sequence"/>
</dbReference>
<evidence type="ECO:0000313" key="1">
    <source>
        <dbReference type="EMBL" id="MDR6782384.1"/>
    </source>
</evidence>
<proteinExistence type="predicted"/>
<name>A0ACC6KTB0_9SPHI</name>
<reference evidence="1" key="1">
    <citation type="submission" date="2023-07" db="EMBL/GenBank/DDBJ databases">
        <title>Sorghum-associated microbial communities from plants grown in Nebraska, USA.</title>
        <authorList>
            <person name="Schachtman D."/>
        </authorList>
    </citation>
    <scope>NUCLEOTIDE SEQUENCE</scope>
    <source>
        <strain evidence="1">2697</strain>
    </source>
</reference>
<protein>
    <submittedName>
        <fullName evidence="1">RNA polymerase sigma-70 factor (ECF subfamily)</fullName>
    </submittedName>
</protein>
<evidence type="ECO:0000313" key="2">
    <source>
        <dbReference type="Proteomes" id="UP001246858"/>
    </source>
</evidence>
<comment type="caution">
    <text evidence="1">The sequence shown here is derived from an EMBL/GenBank/DDBJ whole genome shotgun (WGS) entry which is preliminary data.</text>
</comment>
<accession>A0ACC6KTB0</accession>
<organism evidence="1 2">
    <name type="scientific">Pedobacter africanus</name>
    <dbReference type="NCBI Taxonomy" id="151894"/>
    <lineage>
        <taxon>Bacteria</taxon>
        <taxon>Pseudomonadati</taxon>
        <taxon>Bacteroidota</taxon>
        <taxon>Sphingobacteriia</taxon>
        <taxon>Sphingobacteriales</taxon>
        <taxon>Sphingobacteriaceae</taxon>
        <taxon>Pedobacter</taxon>
    </lineage>
</organism>
<gene>
    <name evidence="1" type="ORF">J2X78_000936</name>
</gene>
<sequence>MKLLEADELQNLLLQLKQGQEPAFNTLYLSYSKLLYKKINRVVKDESVAEELLQDLFLKVWEKRPQIDPAQSFISFLHTVANNLVYDYFRKVAKDKRLQARLLINAVDYYMQTEEALIGKETSALIQHAINHLSESRRKVFILCKIEGKSYQEAADTLGISVATVNSHMVNSIRFIKEYLYKNQNISTLIVVSAMLGFSL</sequence>